<evidence type="ECO:0000259" key="1">
    <source>
        <dbReference type="PROSITE" id="PS50995"/>
    </source>
</evidence>
<dbReference type="PROSITE" id="PS50995">
    <property type="entry name" value="HTH_MARR_2"/>
    <property type="match status" value="1"/>
</dbReference>
<evidence type="ECO:0000313" key="2">
    <source>
        <dbReference type="EMBL" id="TWT19583.1"/>
    </source>
</evidence>
<dbReference type="InterPro" id="IPR039422">
    <property type="entry name" value="MarR/SlyA-like"/>
</dbReference>
<dbReference type="Proteomes" id="UP000315949">
    <property type="component" value="Unassembled WGS sequence"/>
</dbReference>
<dbReference type="InterPro" id="IPR036390">
    <property type="entry name" value="WH_DNA-bd_sf"/>
</dbReference>
<keyword evidence="3" id="KW-1185">Reference proteome</keyword>
<dbReference type="Gene3D" id="1.10.10.10">
    <property type="entry name" value="Winged helix-like DNA-binding domain superfamily/Winged helix DNA-binding domain"/>
    <property type="match status" value="1"/>
</dbReference>
<accession>A0A5C5TZS1</accession>
<gene>
    <name evidence="2" type="ORF">FQY79_06960</name>
</gene>
<dbReference type="EMBL" id="VOHE01000003">
    <property type="protein sequence ID" value="TWT19583.1"/>
    <property type="molecule type" value="Genomic_DNA"/>
</dbReference>
<dbReference type="SMART" id="SM00347">
    <property type="entry name" value="HTH_MARR"/>
    <property type="match status" value="1"/>
</dbReference>
<dbReference type="SUPFAM" id="SSF46785">
    <property type="entry name" value="Winged helix' DNA-binding domain"/>
    <property type="match status" value="1"/>
</dbReference>
<name>A0A5C5TZS1_9GAMM</name>
<dbReference type="PANTHER" id="PTHR33164">
    <property type="entry name" value="TRANSCRIPTIONAL REGULATOR, MARR FAMILY"/>
    <property type="match status" value="1"/>
</dbReference>
<dbReference type="Pfam" id="PF12802">
    <property type="entry name" value="MarR_2"/>
    <property type="match status" value="1"/>
</dbReference>
<dbReference type="InterPro" id="IPR000835">
    <property type="entry name" value="HTH_MarR-typ"/>
</dbReference>
<comment type="caution">
    <text evidence="2">The sequence shown here is derived from an EMBL/GenBank/DDBJ whole genome shotgun (WGS) entry which is preliminary data.</text>
</comment>
<protein>
    <submittedName>
        <fullName evidence="2">MarR family transcriptional regulator</fullName>
    </submittedName>
</protein>
<evidence type="ECO:0000313" key="3">
    <source>
        <dbReference type="Proteomes" id="UP000315949"/>
    </source>
</evidence>
<dbReference type="InterPro" id="IPR036388">
    <property type="entry name" value="WH-like_DNA-bd_sf"/>
</dbReference>
<dbReference type="PRINTS" id="PR00598">
    <property type="entry name" value="HTHMARR"/>
</dbReference>
<dbReference type="PANTHER" id="PTHR33164:SF89">
    <property type="entry name" value="MARR FAMILY REGULATORY PROTEIN"/>
    <property type="match status" value="1"/>
</dbReference>
<dbReference type="OrthoDB" id="6183587at2"/>
<proteinExistence type="predicted"/>
<organism evidence="2 3">
    <name type="scientific">Luteimonas wenzhouensis</name>
    <dbReference type="NCBI Taxonomy" id="2599615"/>
    <lineage>
        <taxon>Bacteria</taxon>
        <taxon>Pseudomonadati</taxon>
        <taxon>Pseudomonadota</taxon>
        <taxon>Gammaproteobacteria</taxon>
        <taxon>Lysobacterales</taxon>
        <taxon>Lysobacteraceae</taxon>
        <taxon>Luteimonas</taxon>
    </lineage>
</organism>
<feature type="domain" description="HTH marR-type" evidence="1">
    <location>
        <begin position="2"/>
        <end position="133"/>
    </location>
</feature>
<reference evidence="2 3" key="1">
    <citation type="submission" date="2019-07" db="EMBL/GenBank/DDBJ databases">
        <title>Luteimonas sp. YD-1 nov., isolated from acidic soil.</title>
        <authorList>
            <person name="Zhou J."/>
        </authorList>
    </citation>
    <scope>NUCLEOTIDE SEQUENCE [LARGE SCALE GENOMIC DNA]</scope>
    <source>
        <strain evidence="2 3">YD-1</strain>
    </source>
</reference>
<dbReference type="AlphaFoldDB" id="A0A5C5TZS1"/>
<sequence length="138" mass="16114">MQEYIGFRLRMAQVAVFRNFVEAFRPYDLRPVHYSALKLIALNPGLRQQRLGETLEIKRPNLVLLVADMKQRGWIERRRSRLDKRSYALHLTPAGKALLAEADAAHEQHEKRLRALLGRDVTRFCLALDRIRSELAPR</sequence>
<dbReference type="GO" id="GO:0003700">
    <property type="term" value="F:DNA-binding transcription factor activity"/>
    <property type="evidence" value="ECO:0007669"/>
    <property type="project" value="InterPro"/>
</dbReference>
<dbReference type="GO" id="GO:0006950">
    <property type="term" value="P:response to stress"/>
    <property type="evidence" value="ECO:0007669"/>
    <property type="project" value="TreeGrafter"/>
</dbReference>